<reference evidence="1" key="1">
    <citation type="submission" date="2017-03" db="EMBL/GenBank/DDBJ databases">
        <title>The mitochondrial genome of the carnivorous plant Utricularia reniformis (Lentibulariaceae): structure, comparative analysis and evolutionary landmarks.</title>
        <authorList>
            <person name="Silva S.R."/>
            <person name="Alvarenga D.O."/>
            <person name="Michael T.P."/>
            <person name="Miranda V.F.O."/>
            <person name="Varani A.M."/>
        </authorList>
    </citation>
    <scope>NUCLEOTIDE SEQUENCE</scope>
</reference>
<geneLocation type="mitochondrion" evidence="1"/>
<organism evidence="1">
    <name type="scientific">Utricularia reniformis</name>
    <dbReference type="NCBI Taxonomy" id="192314"/>
    <lineage>
        <taxon>Eukaryota</taxon>
        <taxon>Viridiplantae</taxon>
        <taxon>Streptophyta</taxon>
        <taxon>Embryophyta</taxon>
        <taxon>Tracheophyta</taxon>
        <taxon>Spermatophyta</taxon>
        <taxon>Magnoliopsida</taxon>
        <taxon>eudicotyledons</taxon>
        <taxon>Gunneridae</taxon>
        <taxon>Pentapetalae</taxon>
        <taxon>asterids</taxon>
        <taxon>lamiids</taxon>
        <taxon>Lamiales</taxon>
        <taxon>Lentibulariaceae</taxon>
        <taxon>Utricularia</taxon>
    </lineage>
</organism>
<dbReference type="EMBL" id="KY774314">
    <property type="protein sequence ID" value="ART31599.1"/>
    <property type="molecule type" value="Genomic_DNA"/>
</dbReference>
<dbReference type="AlphaFoldDB" id="A0A1Y0B2L9"/>
<accession>A0A1Y0B2L9</accession>
<gene>
    <name evidence="1" type="ORF">AEK19_MT1404</name>
</gene>
<sequence>METTDYPEDRQKTIIWRVRGRVQRVHPFEELSH</sequence>
<evidence type="ECO:0000313" key="1">
    <source>
        <dbReference type="EMBL" id="ART31599.1"/>
    </source>
</evidence>
<name>A0A1Y0B2L9_9LAMI</name>
<proteinExistence type="predicted"/>
<keyword evidence="1" id="KW-0496">Mitochondrion</keyword>
<protein>
    <submittedName>
        <fullName evidence="1">Uncharacterized protein</fullName>
    </submittedName>
</protein>